<dbReference type="EMBL" id="JBEQNB010000020">
    <property type="protein sequence ID" value="MES0837795.1"/>
    <property type="molecule type" value="Genomic_DNA"/>
</dbReference>
<reference evidence="3 4" key="1">
    <citation type="submission" date="2024-06" db="EMBL/GenBank/DDBJ databases">
        <authorList>
            <person name="Bataeva Y.V."/>
            <person name="Grigorian L.N."/>
            <person name="Solomentsev V.I."/>
        </authorList>
    </citation>
    <scope>NUCLEOTIDE SEQUENCE [LARGE SCALE GENOMIC DNA]</scope>
    <source>
        <strain evidence="4">SCPM-O-B-12605 (RCAM04882)</strain>
    </source>
</reference>
<dbReference type="SUPFAM" id="SSF48208">
    <property type="entry name" value="Six-hairpin glycosidases"/>
    <property type="match status" value="1"/>
</dbReference>
<dbReference type="GO" id="GO:0016787">
    <property type="term" value="F:hydrolase activity"/>
    <property type="evidence" value="ECO:0007669"/>
    <property type="project" value="UniProtKB-KW"/>
</dbReference>
<keyword evidence="3" id="KW-0378">Hydrolase</keyword>
<comment type="caution">
    <text evidence="3">The sequence shown here is derived from an EMBL/GenBank/DDBJ whole genome shotgun (WGS) entry which is preliminary data.</text>
</comment>
<feature type="domain" description="GH15-like" evidence="1">
    <location>
        <begin position="243"/>
        <end position="577"/>
    </location>
</feature>
<dbReference type="InterPro" id="IPR045582">
    <property type="entry name" value="Trehalase-like_N"/>
</dbReference>
<feature type="domain" description="Trehalase-like N-terminal" evidence="2">
    <location>
        <begin position="13"/>
        <end position="134"/>
    </location>
</feature>
<evidence type="ECO:0000259" key="2">
    <source>
        <dbReference type="Pfam" id="PF19291"/>
    </source>
</evidence>
<keyword evidence="4" id="KW-1185">Reference proteome</keyword>
<dbReference type="Proteomes" id="UP001432401">
    <property type="component" value="Unassembled WGS sequence"/>
</dbReference>
<proteinExistence type="predicted"/>
<gene>
    <name evidence="3" type="ORF">ABUK86_28760</name>
</gene>
<sequence>MRDAHGRPAPQTLRDYALLADGERGALIGLHGEIVWMCAPRWDSGAVFGDLVGGPGHYTVAPRGRFVGGGHYEPGTLVWRSRWTTSGGITECREALAFPGDPHRAVLLRRITAVQGDARLDLRLEPAADFGRSGAPSFHLEEGVWTARSGDLRLRWSGAPSAHPVPRGGEPTGLAAEVSLAAGEHHDLVLEIADGPLGAVVDASRAWEATTAEWSRTVPALDHGLAPRDSRHAYAVLRGLTSGTGGMVAAATTSLPERARTGRNYDYRYVWIRDQCYAGLAAAAAGSFPLLDCAVGFVSARLLEDGPHMAPAYTVAGERIPDQETLGLEGYPGGFDRVGNWVNRQFQLDAFGEALILLATAHRHGRLEPEGWRAADAAVGAVARYRRRPDAGIWEIGDRAWTHSRLTCAAGLRALAGAAPTAGRVNEWTRLADAMVAETAATSLHPGGRWQRSPEDPGLDASLLLPPLRGALPAGDPRTVNTLRAFVRELTHDHYAYRFRHDGRPLEEAEGAFLLCGFVTALAEHQQGHHGEALRWFERNRAACGPPGLFAEEYDIGQRQMRGNLPQAFVHALMLESAVRLAAPAGSDRVFH</sequence>
<dbReference type="Pfam" id="PF00723">
    <property type="entry name" value="Glyco_hydro_15"/>
    <property type="match status" value="1"/>
</dbReference>
<protein>
    <submittedName>
        <fullName evidence="3">Glycoside hydrolase family 15 protein</fullName>
    </submittedName>
</protein>
<dbReference type="InterPro" id="IPR012341">
    <property type="entry name" value="6hp_glycosidase-like_sf"/>
</dbReference>
<dbReference type="Pfam" id="PF19291">
    <property type="entry name" value="TREH_N"/>
    <property type="match status" value="1"/>
</dbReference>
<evidence type="ECO:0000259" key="1">
    <source>
        <dbReference type="Pfam" id="PF00723"/>
    </source>
</evidence>
<name>A0ABV2A4M7_9ACTN</name>
<evidence type="ECO:0000313" key="3">
    <source>
        <dbReference type="EMBL" id="MES0837795.1"/>
    </source>
</evidence>
<dbReference type="InterPro" id="IPR008928">
    <property type="entry name" value="6-hairpin_glycosidase_sf"/>
</dbReference>
<dbReference type="PANTHER" id="PTHR31616">
    <property type="entry name" value="TREHALASE"/>
    <property type="match status" value="1"/>
</dbReference>
<dbReference type="PANTHER" id="PTHR31616:SF10">
    <property type="entry name" value="TREHALASE"/>
    <property type="match status" value="1"/>
</dbReference>
<organism evidence="3 4">
    <name type="scientific">Nocardiopsis tropica</name>
    <dbReference type="NCBI Taxonomy" id="109330"/>
    <lineage>
        <taxon>Bacteria</taxon>
        <taxon>Bacillati</taxon>
        <taxon>Actinomycetota</taxon>
        <taxon>Actinomycetes</taxon>
        <taxon>Streptosporangiales</taxon>
        <taxon>Nocardiopsidaceae</taxon>
        <taxon>Nocardiopsis</taxon>
    </lineage>
</organism>
<dbReference type="RefSeq" id="WP_352986671.1">
    <property type="nucleotide sequence ID" value="NZ_JBEQNA010000015.1"/>
</dbReference>
<evidence type="ECO:0000313" key="4">
    <source>
        <dbReference type="Proteomes" id="UP001432401"/>
    </source>
</evidence>
<dbReference type="Gene3D" id="1.50.10.10">
    <property type="match status" value="1"/>
</dbReference>
<accession>A0ABV2A4M7</accession>
<dbReference type="InterPro" id="IPR011613">
    <property type="entry name" value="GH15-like"/>
</dbReference>